<organism evidence="2 3">
    <name type="scientific">Ligilactobacillus salivarius DSM 20555 = ATCC 11741</name>
    <dbReference type="NCBI Taxonomy" id="1423799"/>
    <lineage>
        <taxon>Bacteria</taxon>
        <taxon>Bacillati</taxon>
        <taxon>Bacillota</taxon>
        <taxon>Bacilli</taxon>
        <taxon>Lactobacillales</taxon>
        <taxon>Lactobacillaceae</taxon>
        <taxon>Ligilactobacillus</taxon>
    </lineage>
</organism>
<dbReference type="EMBL" id="ACGT01000007">
    <property type="protein sequence ID" value="EEJ74077.1"/>
    <property type="molecule type" value="Genomic_DNA"/>
</dbReference>
<evidence type="ECO:0008006" key="4">
    <source>
        <dbReference type="Google" id="ProtNLM"/>
    </source>
</evidence>
<dbReference type="PIRSF" id="PIRSF031501">
    <property type="entry name" value="QueT"/>
    <property type="match status" value="1"/>
</dbReference>
<dbReference type="Pfam" id="PF06177">
    <property type="entry name" value="QueT"/>
    <property type="match status" value="1"/>
</dbReference>
<protein>
    <recommendedName>
        <fullName evidence="4">QueT transporter</fullName>
    </recommendedName>
</protein>
<feature type="transmembrane region" description="Helical" evidence="1">
    <location>
        <begin position="99"/>
        <end position="116"/>
    </location>
</feature>
<feature type="transmembrane region" description="Helical" evidence="1">
    <location>
        <begin position="128"/>
        <end position="148"/>
    </location>
</feature>
<keyword evidence="1" id="KW-0472">Membrane</keyword>
<sequence>MVFPHWFVNIPVKKTRKQVIYMVDTQSHEKLIAVIKGALVAALYAAVTLGLAPLSFGAIQFRLSEVFNNLVVFNKRYIWALTIGCAIANLWSPMGIVDVIFGSLGTLVMTGLSYLLSKHVKSVPLKLLITVIICTVMTWSVALELYYVSKLPFWPTYFTVAIGEFGSMLIGSILMWILSKRIDLTR</sequence>
<feature type="transmembrane region" description="Helical" evidence="1">
    <location>
        <begin position="31"/>
        <end position="56"/>
    </location>
</feature>
<dbReference type="AlphaFoldDB" id="C2EH86"/>
<dbReference type="PANTHER" id="PTHR40044">
    <property type="entry name" value="INTEGRAL MEMBRANE PROTEIN-RELATED"/>
    <property type="match status" value="1"/>
</dbReference>
<dbReference type="InterPro" id="IPR010387">
    <property type="entry name" value="QueT"/>
</dbReference>
<reference evidence="2 3" key="1">
    <citation type="submission" date="2009-01" db="EMBL/GenBank/DDBJ databases">
        <authorList>
            <person name="Qin X."/>
            <person name="Bachman B."/>
            <person name="Battles P."/>
            <person name="Bell A."/>
            <person name="Bess C."/>
            <person name="Bickham C."/>
            <person name="Chaboub L."/>
            <person name="Chen D."/>
            <person name="Coyle M."/>
            <person name="Deiros D.R."/>
            <person name="Dinh H."/>
            <person name="Forbes L."/>
            <person name="Fowler G."/>
            <person name="Francisco L."/>
            <person name="Fu Q."/>
            <person name="Gubbala S."/>
            <person name="Hale W."/>
            <person name="Han Y."/>
            <person name="Hemphill L."/>
            <person name="Highlander S.K."/>
            <person name="Hirani K."/>
            <person name="Hogues M."/>
            <person name="Jackson L."/>
            <person name="Jakkamsetti A."/>
            <person name="Javaid M."/>
            <person name="Jiang H."/>
            <person name="Korchina V."/>
            <person name="Kovar C."/>
            <person name="Lara F."/>
            <person name="Lee S."/>
            <person name="Mata R."/>
            <person name="Mathew T."/>
            <person name="Moen C."/>
            <person name="Morales K."/>
            <person name="Munidasa M."/>
            <person name="Nazareth L."/>
            <person name="Ngo R."/>
            <person name="Nguyen L."/>
            <person name="Okwuonu G."/>
            <person name="Ongeri F."/>
            <person name="Patil S."/>
            <person name="Petrosino J."/>
            <person name="Pham C."/>
            <person name="Pham P."/>
            <person name="Pu L.-L."/>
            <person name="Puazo M."/>
            <person name="Raj R."/>
            <person name="Reid J."/>
            <person name="Rouhana J."/>
            <person name="Saada N."/>
            <person name="Shang Y."/>
            <person name="Simmons D."/>
            <person name="Thornton R."/>
            <person name="Warren J."/>
            <person name="Weissenberger G."/>
            <person name="Zhang J."/>
            <person name="Zhang L."/>
            <person name="Zhou C."/>
            <person name="Zhu D."/>
            <person name="Muzny D."/>
            <person name="Worley K."/>
            <person name="Gibbs R."/>
        </authorList>
    </citation>
    <scope>NUCLEOTIDE SEQUENCE [LARGE SCALE GENOMIC DNA]</scope>
    <source>
        <strain evidence="2 3">ATCC 11741</strain>
    </source>
</reference>
<feature type="transmembrane region" description="Helical" evidence="1">
    <location>
        <begin position="77"/>
        <end position="93"/>
    </location>
</feature>
<comment type="caution">
    <text evidence="2">The sequence shown here is derived from an EMBL/GenBank/DDBJ whole genome shotgun (WGS) entry which is preliminary data.</text>
</comment>
<dbReference type="PANTHER" id="PTHR40044:SF1">
    <property type="entry name" value="INTEGRAL MEMBRANE PROTEIN"/>
    <property type="match status" value="1"/>
</dbReference>
<evidence type="ECO:0000256" key="1">
    <source>
        <dbReference type="SAM" id="Phobius"/>
    </source>
</evidence>
<evidence type="ECO:0000313" key="3">
    <source>
        <dbReference type="Proteomes" id="UP000003531"/>
    </source>
</evidence>
<gene>
    <name evidence="2" type="ORF">HMPREF0545_1008</name>
</gene>
<feature type="transmembrane region" description="Helical" evidence="1">
    <location>
        <begin position="154"/>
        <end position="178"/>
    </location>
</feature>
<dbReference type="Proteomes" id="UP000003531">
    <property type="component" value="Unassembled WGS sequence"/>
</dbReference>
<proteinExistence type="predicted"/>
<name>C2EH86_9LACO</name>
<accession>C2EH86</accession>
<keyword evidence="1" id="KW-0812">Transmembrane</keyword>
<keyword evidence="1" id="KW-1133">Transmembrane helix</keyword>
<dbReference type="HOGENOM" id="CLU_104115_1_1_9"/>
<evidence type="ECO:0000313" key="2">
    <source>
        <dbReference type="EMBL" id="EEJ74077.1"/>
    </source>
</evidence>